<evidence type="ECO:0000313" key="2">
    <source>
        <dbReference type="EMBL" id="OOP55890.1"/>
    </source>
</evidence>
<proteinExistence type="predicted"/>
<reference evidence="2 3" key="1">
    <citation type="journal article" date="2017" name="Water Res.">
        <title>Discovery and metagenomic analysis of an anammox bacterial enrichment related to Candidatus "Brocadia caroliniensis" in a full-scale glycerol-fed nitritation-denitritation separate centrate treatment process.</title>
        <authorList>
            <person name="Park H."/>
            <person name="Brotto A.C."/>
            <person name="van Loosdrecht M.C."/>
            <person name="Chandran K."/>
        </authorList>
    </citation>
    <scope>NUCLEOTIDE SEQUENCE [LARGE SCALE GENOMIC DNA]</scope>
    <source>
        <strain evidence="2">26THWARD</strain>
    </source>
</reference>
<organism evidence="2 3">
    <name type="scientific">Candidatus Brocadia carolinensis</name>
    <dbReference type="NCBI Taxonomy" id="1004156"/>
    <lineage>
        <taxon>Bacteria</taxon>
        <taxon>Pseudomonadati</taxon>
        <taxon>Planctomycetota</taxon>
        <taxon>Candidatus Brocadiia</taxon>
        <taxon>Candidatus Brocadiales</taxon>
        <taxon>Candidatus Brocadiaceae</taxon>
        <taxon>Candidatus Brocadia</taxon>
    </lineage>
</organism>
<gene>
    <name evidence="2" type="ORF">AYP45_12140</name>
</gene>
<dbReference type="InterPro" id="IPR003010">
    <property type="entry name" value="C-N_Hydrolase"/>
</dbReference>
<evidence type="ECO:0000259" key="1">
    <source>
        <dbReference type="Pfam" id="PF00795"/>
    </source>
</evidence>
<dbReference type="AlphaFoldDB" id="A0A1V4ARZ9"/>
<dbReference type="SUPFAM" id="SSF52540">
    <property type="entry name" value="P-loop containing nucleoside triphosphate hydrolases"/>
    <property type="match status" value="1"/>
</dbReference>
<evidence type="ECO:0000313" key="3">
    <source>
        <dbReference type="Proteomes" id="UP000189681"/>
    </source>
</evidence>
<dbReference type="EMBL" id="AYTS01000109">
    <property type="protein sequence ID" value="OOP55890.1"/>
    <property type="molecule type" value="Genomic_DNA"/>
</dbReference>
<dbReference type="Gene3D" id="3.60.110.10">
    <property type="entry name" value="Carbon-nitrogen hydrolase"/>
    <property type="match status" value="1"/>
</dbReference>
<protein>
    <recommendedName>
        <fullName evidence="1">CN hydrolase domain-containing protein</fullName>
    </recommendedName>
</protein>
<dbReference type="Proteomes" id="UP000189681">
    <property type="component" value="Unassembled WGS sequence"/>
</dbReference>
<dbReference type="InterPro" id="IPR036526">
    <property type="entry name" value="C-N_Hydrolase_sf"/>
</dbReference>
<name>A0A1V4ARZ9_9BACT</name>
<comment type="caution">
    <text evidence="2">The sequence shown here is derived from an EMBL/GenBank/DDBJ whole genome shotgun (WGS) entry which is preliminary data.</text>
</comment>
<accession>A0A1V4ARZ9</accession>
<feature type="non-terminal residue" evidence="2">
    <location>
        <position position="692"/>
    </location>
</feature>
<dbReference type="SUPFAM" id="SSF56317">
    <property type="entry name" value="Carbon-nitrogen hydrolase"/>
    <property type="match status" value="1"/>
</dbReference>
<dbReference type="InterPro" id="IPR027417">
    <property type="entry name" value="P-loop_NTPase"/>
</dbReference>
<feature type="domain" description="CN hydrolase" evidence="1">
    <location>
        <begin position="23"/>
        <end position="187"/>
    </location>
</feature>
<sequence length="692" mass="80249">MSRDSNQVWRLELTEEDKKFIDTILNKAMESKVDLVVFPEFSIPEKLHTKISEWTKQNDCIVVAGSTNLERDKKFYNTSTIFHNGDPYRTEKAKLSPYEVSNIEGLGPSESENQLYLQNTLIGNLGVMICADEFYHETRAEFLKLDLDILCVIAFQNKAMEHHQSINEIVKEAKQGIYVVYCNALCESYSDGSSAFFGNLYREVHNEFIDAGFTQNDGIENRIIEIPAIPGCIIVECDLDNKLVTLPNRDGRRSNVTVERPFVFKDDSLRQLEINELKQRNEKGKEQKKEEYQPTIPSVKLFTSKYIGRQDDIDYLKEFFSNKGKHFLLLYGVGGMGKSHLLYECIKEYKGKTFFFHAVSPNEEFSLNKLYELCLLPKLEGKKSIEEKQNQFIEKFQENNVHLILDDYYEVQLPEVKSLLPKLIGLGRGKMLLLSRIIPSNINHLRNDFLNHKILPLLEESFKTVIQNYAVIKCITLTDEEIHLIYEKAQGYPLGGQLIVDAKPYSPNLNELLNDISKYEAELDPEGKDYSGRLLNRIFQKGEPREIKLLCEFSALFGLSEIETIQQLPSYNLKLFEGLHARKGFVDMDAQGKFSSHAMIRDFSYSRLQDREALHLKMAKYFEGKINGRTDEDWKYLNEAILHYSKTREEELLSFKYRVERKFESRNIKGLIDKSITRTIRNCLTLINLYPD</sequence>
<dbReference type="Gene3D" id="3.40.50.300">
    <property type="entry name" value="P-loop containing nucleotide triphosphate hydrolases"/>
    <property type="match status" value="1"/>
</dbReference>
<dbReference type="Pfam" id="PF00795">
    <property type="entry name" value="CN_hydrolase"/>
    <property type="match status" value="1"/>
</dbReference>